<keyword evidence="11" id="KW-1185">Reference proteome</keyword>
<comment type="subcellular location">
    <subcellularLocation>
        <location evidence="1">Mitochondrion inner membrane</location>
        <topology evidence="1">Single-pass membrane protein</topology>
    </subcellularLocation>
</comment>
<evidence type="ECO:0000256" key="3">
    <source>
        <dbReference type="ARBA" id="ARBA00022603"/>
    </source>
</evidence>
<evidence type="ECO:0000256" key="7">
    <source>
        <dbReference type="ARBA" id="ARBA00022989"/>
    </source>
</evidence>
<dbReference type="SUPFAM" id="SSF53335">
    <property type="entry name" value="S-adenosyl-L-methionine-dependent methyltransferases"/>
    <property type="match status" value="1"/>
</dbReference>
<dbReference type="GO" id="GO:0005743">
    <property type="term" value="C:mitochondrial inner membrane"/>
    <property type="evidence" value="ECO:0007669"/>
    <property type="project" value="UniProtKB-SubCell"/>
</dbReference>
<dbReference type="InterPro" id="IPR029063">
    <property type="entry name" value="SAM-dependent_MTases_sf"/>
</dbReference>
<keyword evidence="9" id="KW-0472">Membrane</keyword>
<proteinExistence type="inferred from homology"/>
<dbReference type="HOGENOM" id="CLU_665906_0_0_1"/>
<name>G0VGZ6_NAUCA</name>
<keyword evidence="5" id="KW-0812">Transmembrane</keyword>
<dbReference type="STRING" id="1064592.G0VGZ6"/>
<dbReference type="OMA" id="TWGCRWN"/>
<dbReference type="Gene3D" id="3.40.50.150">
    <property type="entry name" value="Vaccinia Virus protein VP39"/>
    <property type="match status" value="1"/>
</dbReference>
<keyword evidence="7" id="KW-1133">Transmembrane helix</keyword>
<evidence type="ECO:0000256" key="9">
    <source>
        <dbReference type="ARBA" id="ARBA00023136"/>
    </source>
</evidence>
<dbReference type="InParanoid" id="G0VGZ6"/>
<evidence type="ECO:0000313" key="11">
    <source>
        <dbReference type="Proteomes" id="UP000001640"/>
    </source>
</evidence>
<dbReference type="eggNOG" id="KOG4300">
    <property type="taxonomic scope" value="Eukaryota"/>
</dbReference>
<protein>
    <recommendedName>
        <fullName evidence="12">Methyltransferase type 11 domain-containing protein</fullName>
    </recommendedName>
</protein>
<dbReference type="Pfam" id="PF13489">
    <property type="entry name" value="Methyltransf_23"/>
    <property type="match status" value="1"/>
</dbReference>
<reference evidence="10 11" key="1">
    <citation type="journal article" date="2011" name="Proc. Natl. Acad. Sci. U.S.A.">
        <title>Evolutionary erosion of yeast sex chromosomes by mating-type switching accidents.</title>
        <authorList>
            <person name="Gordon J.L."/>
            <person name="Armisen D."/>
            <person name="Proux-Wera E."/>
            <person name="Oheigeartaigh S.S."/>
            <person name="Byrne K.P."/>
            <person name="Wolfe K.H."/>
        </authorList>
    </citation>
    <scope>NUCLEOTIDE SEQUENCE [LARGE SCALE GENOMIC DNA]</scope>
    <source>
        <strain evidence="11">ATCC 76901 / BCRC 22586 / CBS 4309 / NBRC 1992 / NRRL Y-12630</strain>
    </source>
</reference>
<dbReference type="GO" id="GO:0032259">
    <property type="term" value="P:methylation"/>
    <property type="evidence" value="ECO:0007669"/>
    <property type="project" value="UniProtKB-KW"/>
</dbReference>
<dbReference type="PANTHER" id="PTHR42912:SF83">
    <property type="entry name" value="METHYLTRANSFERASE TYPE 11 DOMAIN-CONTAINING PROTEIN"/>
    <property type="match status" value="1"/>
</dbReference>
<evidence type="ECO:0000256" key="4">
    <source>
        <dbReference type="ARBA" id="ARBA00022679"/>
    </source>
</evidence>
<evidence type="ECO:0000256" key="2">
    <source>
        <dbReference type="ARBA" id="ARBA00009725"/>
    </source>
</evidence>
<sequence length="415" mass="48253">MLVRRCVTLGLTKGWSRPFSSTLMWKAPRVTKDQERAKKRYEEMLASPYRLIRWGAVVRSEEFSKGMTKWLIVAYIAFLVYGVDFMKKLYAKDKELEKLLEKPNKNEWETLRVKELQGKLRTRDVSKLKQYAALKEEQPDLENFDGIVLENNDENKLNEMILPARDTTDFYEHKADEYDKSISFEERMIGLGKRRKWVMKHCHGDVLEVSCGTGRNIKYLNPEKINSITFLDSSEKMVEITEKKFKDKFGFFKKVAFVVGYAENLVDLAKTNNKGKEGEDIRVKYDTIVETFGLCSHEDPVKALNNFVTLLKPGGRIILLEHGRGTYDFINKILDRRAEKRLATWGCRWNLDLGEILDDSDLEIVEEKRVHLGTTWCIVAKRKGDVKKKEEIAFMEKYVGSTLKSKLESSQSNIK</sequence>
<dbReference type="EMBL" id="HE576757">
    <property type="protein sequence ID" value="CCC70767.1"/>
    <property type="molecule type" value="Genomic_DNA"/>
</dbReference>
<dbReference type="FunCoup" id="G0VGZ6">
    <property type="interactions" value="49"/>
</dbReference>
<dbReference type="GeneID" id="96904415"/>
<gene>
    <name evidence="10" type="primary">NCAS0F02830</name>
    <name evidence="10" type="ordered locus">NCAS_0F02830</name>
</gene>
<evidence type="ECO:0000256" key="1">
    <source>
        <dbReference type="ARBA" id="ARBA00004434"/>
    </source>
</evidence>
<evidence type="ECO:0000313" key="10">
    <source>
        <dbReference type="EMBL" id="CCC70767.1"/>
    </source>
</evidence>
<organism evidence="10 11">
    <name type="scientific">Naumovozyma castellii</name>
    <name type="common">Yeast</name>
    <name type="synonym">Saccharomyces castellii</name>
    <dbReference type="NCBI Taxonomy" id="27288"/>
    <lineage>
        <taxon>Eukaryota</taxon>
        <taxon>Fungi</taxon>
        <taxon>Dikarya</taxon>
        <taxon>Ascomycota</taxon>
        <taxon>Saccharomycotina</taxon>
        <taxon>Saccharomycetes</taxon>
        <taxon>Saccharomycetales</taxon>
        <taxon>Saccharomycetaceae</taxon>
        <taxon>Naumovozyma</taxon>
    </lineage>
</organism>
<dbReference type="OrthoDB" id="416496at2759"/>
<dbReference type="RefSeq" id="XP_003677122.1">
    <property type="nucleotide sequence ID" value="XM_003677074.1"/>
</dbReference>
<comment type="similarity">
    <text evidence="2">Belongs to the methyltransferase superfamily. METL family.</text>
</comment>
<dbReference type="Proteomes" id="UP000001640">
    <property type="component" value="Chromosome 6"/>
</dbReference>
<accession>G0VGZ6</accession>
<evidence type="ECO:0000256" key="8">
    <source>
        <dbReference type="ARBA" id="ARBA00023128"/>
    </source>
</evidence>
<keyword evidence="6" id="KW-0999">Mitochondrion inner membrane</keyword>
<dbReference type="KEGG" id="ncs:NCAS_0F02830"/>
<evidence type="ECO:0000256" key="5">
    <source>
        <dbReference type="ARBA" id="ARBA00022692"/>
    </source>
</evidence>
<reference key="2">
    <citation type="submission" date="2011-08" db="EMBL/GenBank/DDBJ databases">
        <title>Genome sequence of Naumovozyma castellii.</title>
        <authorList>
            <person name="Gordon J.L."/>
            <person name="Armisen D."/>
            <person name="Proux-Wera E."/>
            <person name="OhEigeartaigh S.S."/>
            <person name="Byrne K.P."/>
            <person name="Wolfe K.H."/>
        </authorList>
    </citation>
    <scope>NUCLEOTIDE SEQUENCE</scope>
    <source>
        <strain>Type strain:CBS 4309</strain>
    </source>
</reference>
<dbReference type="PANTHER" id="PTHR42912">
    <property type="entry name" value="METHYLTRANSFERASE"/>
    <property type="match status" value="1"/>
</dbReference>
<keyword evidence="8" id="KW-0496">Mitochondrion</keyword>
<dbReference type="AlphaFoldDB" id="G0VGZ6"/>
<dbReference type="InterPro" id="IPR050508">
    <property type="entry name" value="Methyltransf_Superfamily"/>
</dbReference>
<dbReference type="CDD" id="cd02440">
    <property type="entry name" value="AdoMet_MTases"/>
    <property type="match status" value="1"/>
</dbReference>
<dbReference type="GO" id="GO:0008168">
    <property type="term" value="F:methyltransferase activity"/>
    <property type="evidence" value="ECO:0007669"/>
    <property type="project" value="UniProtKB-KW"/>
</dbReference>
<keyword evidence="4" id="KW-0808">Transferase</keyword>
<keyword evidence="3" id="KW-0489">Methyltransferase</keyword>
<evidence type="ECO:0008006" key="12">
    <source>
        <dbReference type="Google" id="ProtNLM"/>
    </source>
</evidence>
<dbReference type="FunFam" id="3.40.50.150:FF:000371">
    <property type="entry name" value="Methyltransferase OMS1, mitochondrial"/>
    <property type="match status" value="1"/>
</dbReference>
<evidence type="ECO:0000256" key="6">
    <source>
        <dbReference type="ARBA" id="ARBA00022792"/>
    </source>
</evidence>